<organism evidence="1 2">
    <name type="scientific">Jeotgalibacillus alimentarius</name>
    <dbReference type="NCBI Taxonomy" id="135826"/>
    <lineage>
        <taxon>Bacteria</taxon>
        <taxon>Bacillati</taxon>
        <taxon>Bacillota</taxon>
        <taxon>Bacilli</taxon>
        <taxon>Bacillales</taxon>
        <taxon>Caryophanaceae</taxon>
        <taxon>Jeotgalibacillus</taxon>
    </lineage>
</organism>
<dbReference type="PATRIC" id="fig|135826.4.peg.1122"/>
<sequence length="38" mass="4448">MQWLIRSSPLQWRDRAGISPDFPIKPVMIIILAPEMKL</sequence>
<reference evidence="1 2" key="1">
    <citation type="submission" date="2015-01" db="EMBL/GenBank/DDBJ databases">
        <title>Genome sequence of Jeotgalibacillus alimentarius.</title>
        <authorList>
            <person name="Goh K.M."/>
            <person name="Chan K.-G."/>
            <person name="Yaakop A.S."/>
            <person name="Ee R."/>
            <person name="Gan H.M."/>
            <person name="Chan C.S."/>
        </authorList>
    </citation>
    <scope>NUCLEOTIDE SEQUENCE [LARGE SCALE GENOMIC DNA]</scope>
    <source>
        <strain evidence="1 2">YKJ-13</strain>
    </source>
</reference>
<evidence type="ECO:0000313" key="1">
    <source>
        <dbReference type="EMBL" id="KIL51615.1"/>
    </source>
</evidence>
<name>A0A0C2RMY9_9BACL</name>
<keyword evidence="2" id="KW-1185">Reference proteome</keyword>
<dbReference type="Proteomes" id="UP000031950">
    <property type="component" value="Unassembled WGS sequence"/>
</dbReference>
<comment type="caution">
    <text evidence="1">The sequence shown here is derived from an EMBL/GenBank/DDBJ whole genome shotgun (WGS) entry which is preliminary data.</text>
</comment>
<proteinExistence type="predicted"/>
<dbReference type="STRING" id="135826.KP77_11270"/>
<gene>
    <name evidence="1" type="ORF">KP77_11270</name>
</gene>
<evidence type="ECO:0000313" key="2">
    <source>
        <dbReference type="Proteomes" id="UP000031950"/>
    </source>
</evidence>
<protein>
    <submittedName>
        <fullName evidence="1">Uncharacterized protein</fullName>
    </submittedName>
</protein>
<dbReference type="EMBL" id="JXRQ01000015">
    <property type="protein sequence ID" value="KIL51615.1"/>
    <property type="molecule type" value="Genomic_DNA"/>
</dbReference>
<accession>A0A0C2RMY9</accession>
<dbReference type="AlphaFoldDB" id="A0A0C2RMY9"/>